<keyword evidence="1" id="KW-1133">Transmembrane helix</keyword>
<evidence type="ECO:0000313" key="3">
    <source>
        <dbReference type="Proteomes" id="UP001583177"/>
    </source>
</evidence>
<comment type="caution">
    <text evidence="2">The sequence shown here is derived from an EMBL/GenBank/DDBJ whole genome shotgun (WGS) entry which is preliminary data.</text>
</comment>
<feature type="transmembrane region" description="Helical" evidence="1">
    <location>
        <begin position="191"/>
        <end position="216"/>
    </location>
</feature>
<accession>A0ABR3WAG3</accession>
<name>A0ABR3WAG3_9PEZI</name>
<protein>
    <submittedName>
        <fullName evidence="2">Uncharacterized protein</fullName>
    </submittedName>
</protein>
<keyword evidence="1" id="KW-0812">Transmembrane</keyword>
<proteinExistence type="predicted"/>
<keyword evidence="1" id="KW-0472">Membrane</keyword>
<dbReference type="EMBL" id="JAWRVE010000114">
    <property type="protein sequence ID" value="KAL1857441.1"/>
    <property type="molecule type" value="Genomic_DNA"/>
</dbReference>
<organism evidence="2 3">
    <name type="scientific">Diaporthe australafricana</name>
    <dbReference type="NCBI Taxonomy" id="127596"/>
    <lineage>
        <taxon>Eukaryota</taxon>
        <taxon>Fungi</taxon>
        <taxon>Dikarya</taxon>
        <taxon>Ascomycota</taxon>
        <taxon>Pezizomycotina</taxon>
        <taxon>Sordariomycetes</taxon>
        <taxon>Sordariomycetidae</taxon>
        <taxon>Diaporthales</taxon>
        <taxon>Diaporthaceae</taxon>
        <taxon>Diaporthe</taxon>
    </lineage>
</organism>
<evidence type="ECO:0000256" key="1">
    <source>
        <dbReference type="SAM" id="Phobius"/>
    </source>
</evidence>
<keyword evidence="3" id="KW-1185">Reference proteome</keyword>
<evidence type="ECO:0000313" key="2">
    <source>
        <dbReference type="EMBL" id="KAL1857441.1"/>
    </source>
</evidence>
<dbReference type="Proteomes" id="UP001583177">
    <property type="component" value="Unassembled WGS sequence"/>
</dbReference>
<sequence length="251" mass="28669">MGPRIRHTGELFSWASNETLKDKITYNFETTVRGVLSGELVERQLQEDLTAASLCSLYGYSLYWTHDLSDHLAIDWQHKVLTVYEDKIVAYNHVRAGTATLPVPDQLFEETIDSLNLLFPFQNDPTKKILEKHDMAFYGLGYCGRPRKLLLNDYHYWRGRIANIQQIFQTPPIGIQQLLLDDEGKNFMSTFTFWVAVAAGVVALFGMGLAVASLIYSIKQYDLGLRQYELSIVQACGDSYLRERLPRLCSS</sequence>
<gene>
    <name evidence="2" type="ORF">Daus18300_010414</name>
</gene>
<reference evidence="2 3" key="1">
    <citation type="journal article" date="2024" name="IMA Fungus">
        <title>IMA Genome - F19 : A genome assembly and annotation guide to empower mycologists, including annotated draft genome sequences of Ceratocystis pirilliformis, Diaporthe australafricana, Fusarium ophioides, Paecilomyces lecythidis, and Sporothrix stenoceras.</title>
        <authorList>
            <person name="Aylward J."/>
            <person name="Wilson A.M."/>
            <person name="Visagie C.M."/>
            <person name="Spraker J."/>
            <person name="Barnes I."/>
            <person name="Buitendag C."/>
            <person name="Ceriani C."/>
            <person name="Del Mar Angel L."/>
            <person name="du Plessis D."/>
            <person name="Fuchs T."/>
            <person name="Gasser K."/>
            <person name="Kramer D."/>
            <person name="Li W."/>
            <person name="Munsamy K."/>
            <person name="Piso A."/>
            <person name="Price J.L."/>
            <person name="Sonnekus B."/>
            <person name="Thomas C."/>
            <person name="van der Nest A."/>
            <person name="van Dijk A."/>
            <person name="van Heerden A."/>
            <person name="van Vuuren N."/>
            <person name="Yilmaz N."/>
            <person name="Duong T.A."/>
            <person name="van der Merwe N.A."/>
            <person name="Wingfield M.J."/>
            <person name="Wingfield B.D."/>
        </authorList>
    </citation>
    <scope>NUCLEOTIDE SEQUENCE [LARGE SCALE GENOMIC DNA]</scope>
    <source>
        <strain evidence="2 3">CMW 18300</strain>
    </source>
</reference>